<dbReference type="InterPro" id="IPR002941">
    <property type="entry name" value="DNA_methylase_N4/N6"/>
</dbReference>
<dbReference type="SUPFAM" id="SSF53335">
    <property type="entry name" value="S-adenosyl-L-methionine-dependent methyltransferases"/>
    <property type="match status" value="1"/>
</dbReference>
<reference evidence="10 11" key="1">
    <citation type="submission" date="2020-07" db="EMBL/GenBank/DDBJ databases">
        <title>Gai3-2, isolated from salt lake.</title>
        <authorList>
            <person name="Cui H."/>
            <person name="Shi X."/>
        </authorList>
    </citation>
    <scope>NUCLEOTIDE SEQUENCE [LARGE SCALE GENOMIC DNA]</scope>
    <source>
        <strain evidence="10 11">Gai3-2</strain>
    </source>
</reference>
<feature type="domain" description="DNA methylase N-4/N-6" evidence="9">
    <location>
        <begin position="31"/>
        <end position="269"/>
    </location>
</feature>
<keyword evidence="11" id="KW-1185">Reference proteome</keyword>
<evidence type="ECO:0000256" key="5">
    <source>
        <dbReference type="ARBA" id="ARBA00022747"/>
    </source>
</evidence>
<keyword evidence="5 8" id="KW-0680">Restriction system</keyword>
<protein>
    <recommendedName>
        <fullName evidence="8">Type II methyltransferase</fullName>
        <ecNumber evidence="8">2.1.1.113</ecNumber>
    </recommendedName>
    <alternativeName>
        <fullName evidence="8">N-4 cytosine-specific methyltransferase</fullName>
    </alternativeName>
</protein>
<name>A0A7D5GAE3_9EURY</name>
<evidence type="ECO:0000313" key="10">
    <source>
        <dbReference type="EMBL" id="QLG26385.1"/>
    </source>
</evidence>
<keyword evidence="6" id="KW-0238">DNA-binding</keyword>
<dbReference type="PRINTS" id="PR00508">
    <property type="entry name" value="S21N4MTFRASE"/>
</dbReference>
<accession>A0A7D5GAE3</accession>
<dbReference type="GO" id="GO:0032259">
    <property type="term" value="P:methylation"/>
    <property type="evidence" value="ECO:0007669"/>
    <property type="project" value="UniProtKB-KW"/>
</dbReference>
<dbReference type="InterPro" id="IPR029063">
    <property type="entry name" value="SAM-dependent_MTases_sf"/>
</dbReference>
<dbReference type="Proteomes" id="UP000509750">
    <property type="component" value="Chromosome"/>
</dbReference>
<organism evidence="10 11">
    <name type="scientific">Halorarum halophilum</name>
    <dbReference type="NCBI Taxonomy" id="2743090"/>
    <lineage>
        <taxon>Archaea</taxon>
        <taxon>Methanobacteriati</taxon>
        <taxon>Methanobacteriota</taxon>
        <taxon>Stenosarchaea group</taxon>
        <taxon>Halobacteria</taxon>
        <taxon>Halobacteriales</taxon>
        <taxon>Haloferacaceae</taxon>
        <taxon>Halorarum</taxon>
    </lineage>
</organism>
<dbReference type="REBASE" id="408725">
    <property type="entry name" value="M.Hsp32ORF1985P"/>
</dbReference>
<dbReference type="InterPro" id="IPR017985">
    <property type="entry name" value="MeTrfase_CN4_CS"/>
</dbReference>
<dbReference type="GO" id="GO:0009307">
    <property type="term" value="P:DNA restriction-modification system"/>
    <property type="evidence" value="ECO:0007669"/>
    <property type="project" value="UniProtKB-KW"/>
</dbReference>
<evidence type="ECO:0000256" key="2">
    <source>
        <dbReference type="ARBA" id="ARBA00022603"/>
    </source>
</evidence>
<evidence type="ECO:0000313" key="11">
    <source>
        <dbReference type="Proteomes" id="UP000509750"/>
    </source>
</evidence>
<dbReference type="EC" id="2.1.1.113" evidence="8"/>
<keyword evidence="2 8" id="KW-0489">Methyltransferase</keyword>
<dbReference type="Pfam" id="PF01555">
    <property type="entry name" value="N6_N4_Mtase"/>
    <property type="match status" value="1"/>
</dbReference>
<comment type="catalytic activity">
    <reaction evidence="7 8">
        <text>a 2'-deoxycytidine in DNA + S-adenosyl-L-methionine = an N(4)-methyl-2'-deoxycytidine in DNA + S-adenosyl-L-homocysteine + H(+)</text>
        <dbReference type="Rhea" id="RHEA:16857"/>
        <dbReference type="Rhea" id="RHEA-COMP:11369"/>
        <dbReference type="Rhea" id="RHEA-COMP:13674"/>
        <dbReference type="ChEBI" id="CHEBI:15378"/>
        <dbReference type="ChEBI" id="CHEBI:57856"/>
        <dbReference type="ChEBI" id="CHEBI:59789"/>
        <dbReference type="ChEBI" id="CHEBI:85452"/>
        <dbReference type="ChEBI" id="CHEBI:137933"/>
        <dbReference type="EC" id="2.1.1.113"/>
    </reaction>
</comment>
<evidence type="ECO:0000256" key="6">
    <source>
        <dbReference type="ARBA" id="ARBA00023125"/>
    </source>
</evidence>
<dbReference type="KEGG" id="halg:HUG10_01985"/>
<dbReference type="GO" id="GO:0003677">
    <property type="term" value="F:DNA binding"/>
    <property type="evidence" value="ECO:0007669"/>
    <property type="project" value="UniProtKB-KW"/>
</dbReference>
<dbReference type="AlphaFoldDB" id="A0A7D5GAE3"/>
<dbReference type="InterPro" id="IPR001091">
    <property type="entry name" value="RM_Methyltransferase"/>
</dbReference>
<keyword evidence="3 10" id="KW-0808">Transferase</keyword>
<dbReference type="GO" id="GO:0008170">
    <property type="term" value="F:N-methyltransferase activity"/>
    <property type="evidence" value="ECO:0007669"/>
    <property type="project" value="InterPro"/>
</dbReference>
<dbReference type="PROSITE" id="PS00093">
    <property type="entry name" value="N4_MTASE"/>
    <property type="match status" value="1"/>
</dbReference>
<keyword evidence="4 8" id="KW-0949">S-adenosyl-L-methionine</keyword>
<evidence type="ECO:0000256" key="7">
    <source>
        <dbReference type="ARBA" id="ARBA00049120"/>
    </source>
</evidence>
<evidence type="ECO:0000256" key="3">
    <source>
        <dbReference type="ARBA" id="ARBA00022679"/>
    </source>
</evidence>
<proteinExistence type="inferred from homology"/>
<evidence type="ECO:0000256" key="4">
    <source>
        <dbReference type="ARBA" id="ARBA00022691"/>
    </source>
</evidence>
<evidence type="ECO:0000256" key="1">
    <source>
        <dbReference type="ARBA" id="ARBA00010203"/>
    </source>
</evidence>
<evidence type="ECO:0000259" key="9">
    <source>
        <dbReference type="Pfam" id="PF01555"/>
    </source>
</evidence>
<dbReference type="RefSeq" id="WP_179167960.1">
    <property type="nucleotide sequence ID" value="NZ_CP058529.1"/>
</dbReference>
<gene>
    <name evidence="10" type="ORF">HUG10_01985</name>
</gene>
<dbReference type="EMBL" id="CP058529">
    <property type="protein sequence ID" value="QLG26385.1"/>
    <property type="molecule type" value="Genomic_DNA"/>
</dbReference>
<dbReference type="GeneID" id="56027564"/>
<evidence type="ECO:0000256" key="8">
    <source>
        <dbReference type="RuleBase" id="RU362026"/>
    </source>
</evidence>
<dbReference type="OrthoDB" id="38200at2157"/>
<sequence>MTGPEPPERRRSHHAISVGDARALPLPADSVELVVTSPPYPMIEQWDGTFAALDPAVADALDAGDGERAFDLMHAVLDEAWAELDRVLAPGGIVCVNVGDATRSLADRFRLYSNHARITESFSALGFDQLPGILWRKPTNSPTKFMGSGTLPPNAYVTLEHEHVLVFRKGDRRSFPPHDSDRYGAAYFWEERNRWFSDVWEGLTGVDQELGLDAPRERAAAFPFELPYRLVTMFSVHGDTVLDPFWGTGTTTLAAMATARDSIGVERDAGFPAEFEDRLDGLPSRTERRTQRRLSEHREFLEDRNEAPDYRADHYDFDVVTRTERSIRLYGITEVAPIAGGYRVDHRALNDE</sequence>
<dbReference type="Gene3D" id="3.40.50.150">
    <property type="entry name" value="Vaccinia Virus protein VP39"/>
    <property type="match status" value="1"/>
</dbReference>
<comment type="similarity">
    <text evidence="1">Belongs to the N(4)/N(6)-methyltransferase family. N(4) subfamily.</text>
</comment>
<dbReference type="GO" id="GO:0015667">
    <property type="term" value="F:site-specific DNA-methyltransferase (cytosine-N4-specific) activity"/>
    <property type="evidence" value="ECO:0007669"/>
    <property type="project" value="UniProtKB-EC"/>
</dbReference>